<name>A0A926URL6_9CYAN</name>
<comment type="caution">
    <text evidence="2">The sequence shown here is derived from an EMBL/GenBank/DDBJ whole genome shotgun (WGS) entry which is preliminary data.</text>
</comment>
<dbReference type="EMBL" id="JACJPY010000010">
    <property type="protein sequence ID" value="MBD2149588.1"/>
    <property type="molecule type" value="Genomic_DNA"/>
</dbReference>
<dbReference type="InterPro" id="IPR043519">
    <property type="entry name" value="NT_sf"/>
</dbReference>
<gene>
    <name evidence="2" type="ORF">H6F44_05530</name>
</gene>
<dbReference type="RefSeq" id="WP_190349957.1">
    <property type="nucleotide sequence ID" value="NZ_JACJPY010000010.1"/>
</dbReference>
<dbReference type="Proteomes" id="UP000631421">
    <property type="component" value="Unassembled WGS sequence"/>
</dbReference>
<proteinExistence type="predicted"/>
<dbReference type="Pfam" id="PF19502">
    <property type="entry name" value="DUF6036"/>
    <property type="match status" value="1"/>
</dbReference>
<dbReference type="Gene3D" id="3.30.460.40">
    <property type="match status" value="1"/>
</dbReference>
<accession>A0A926URL6</accession>
<reference evidence="2" key="1">
    <citation type="journal article" date="2015" name="ISME J.">
        <title>Draft Genome Sequence of Streptomyces incarnatus NRRL8089, which Produces the Nucleoside Antibiotic Sinefungin.</title>
        <authorList>
            <person name="Oshima K."/>
            <person name="Hattori M."/>
            <person name="Shimizu H."/>
            <person name="Fukuda K."/>
            <person name="Nemoto M."/>
            <person name="Inagaki K."/>
            <person name="Tamura T."/>
        </authorList>
    </citation>
    <scope>NUCLEOTIDE SEQUENCE</scope>
    <source>
        <strain evidence="2">FACHB-1277</strain>
    </source>
</reference>
<evidence type="ECO:0000313" key="3">
    <source>
        <dbReference type="Proteomes" id="UP000631421"/>
    </source>
</evidence>
<protein>
    <recommendedName>
        <fullName evidence="1">DUF6036 domain-containing protein</fullName>
    </recommendedName>
</protein>
<dbReference type="AlphaFoldDB" id="A0A926URL6"/>
<reference evidence="2" key="2">
    <citation type="submission" date="2020-08" db="EMBL/GenBank/DDBJ databases">
        <authorList>
            <person name="Chen M."/>
            <person name="Teng W."/>
            <person name="Zhao L."/>
            <person name="Hu C."/>
            <person name="Zhou Y."/>
            <person name="Han B."/>
            <person name="Song L."/>
            <person name="Shu W."/>
        </authorList>
    </citation>
    <scope>NUCLEOTIDE SEQUENCE</scope>
    <source>
        <strain evidence="2">FACHB-1277</strain>
    </source>
</reference>
<evidence type="ECO:0000313" key="2">
    <source>
        <dbReference type="EMBL" id="MBD2149588.1"/>
    </source>
</evidence>
<organism evidence="2 3">
    <name type="scientific">Pseudanabaena cinerea FACHB-1277</name>
    <dbReference type="NCBI Taxonomy" id="2949581"/>
    <lineage>
        <taxon>Bacteria</taxon>
        <taxon>Bacillati</taxon>
        <taxon>Cyanobacteriota</taxon>
        <taxon>Cyanophyceae</taxon>
        <taxon>Pseudanabaenales</taxon>
        <taxon>Pseudanabaenaceae</taxon>
        <taxon>Pseudanabaena</taxon>
        <taxon>Pseudanabaena cinerea</taxon>
    </lineage>
</organism>
<dbReference type="InterPro" id="IPR045792">
    <property type="entry name" value="DUF6036"/>
</dbReference>
<keyword evidence="3" id="KW-1185">Reference proteome</keyword>
<dbReference type="SUPFAM" id="SSF81301">
    <property type="entry name" value="Nucleotidyltransferase"/>
    <property type="match status" value="1"/>
</dbReference>
<feature type="domain" description="DUF6036" evidence="1">
    <location>
        <begin position="7"/>
        <end position="143"/>
    </location>
</feature>
<evidence type="ECO:0000259" key="1">
    <source>
        <dbReference type="Pfam" id="PF19502"/>
    </source>
</evidence>
<sequence>MLNQDFKEFIQLLNDNQVNYLVIGGYAVAIHGHPRYTKDIDIWIEISEENSQKIITALTEFGFGSLGLTAKDFQEPHQIIQLGYPPNRIDLITSPDGIDFQTCYDSKIEVMLDDIAVKFIDLDNLKKNKLASGRLQDLADLENLC</sequence>